<gene>
    <name evidence="1" type="ORF">WBA_LOCUS11965</name>
</gene>
<organism evidence="1 2">
    <name type="scientific">Wuchereria bancrofti</name>
    <dbReference type="NCBI Taxonomy" id="6293"/>
    <lineage>
        <taxon>Eukaryota</taxon>
        <taxon>Metazoa</taxon>
        <taxon>Ecdysozoa</taxon>
        <taxon>Nematoda</taxon>
        <taxon>Chromadorea</taxon>
        <taxon>Rhabditida</taxon>
        <taxon>Spirurina</taxon>
        <taxon>Spiruromorpha</taxon>
        <taxon>Filarioidea</taxon>
        <taxon>Onchocercidae</taxon>
        <taxon>Wuchereria</taxon>
    </lineage>
</organism>
<proteinExistence type="predicted"/>
<evidence type="ECO:0000313" key="2">
    <source>
        <dbReference type="Proteomes" id="UP000270924"/>
    </source>
</evidence>
<protein>
    <submittedName>
        <fullName evidence="1">Uncharacterized protein</fullName>
    </submittedName>
</protein>
<dbReference type="EMBL" id="UYWW01012536">
    <property type="protein sequence ID" value="VDM21490.1"/>
    <property type="molecule type" value="Genomic_DNA"/>
</dbReference>
<dbReference type="InParanoid" id="A0A3P7EEU3"/>
<evidence type="ECO:0000313" key="1">
    <source>
        <dbReference type="EMBL" id="VDM21490.1"/>
    </source>
</evidence>
<sequence length="62" mass="7490">MAIQWIATIRRKVNHRCNNLERFRSNSAIYHRSIFTLNVAEFTQEIYDKLSHICTPWFTFIS</sequence>
<accession>A0A3P7EEU3</accession>
<dbReference type="AlphaFoldDB" id="A0A3P7EEU3"/>
<name>A0A3P7EEU3_WUCBA</name>
<keyword evidence="2" id="KW-1185">Reference proteome</keyword>
<dbReference type="Proteomes" id="UP000270924">
    <property type="component" value="Unassembled WGS sequence"/>
</dbReference>
<reference evidence="1 2" key="1">
    <citation type="submission" date="2018-11" db="EMBL/GenBank/DDBJ databases">
        <authorList>
            <consortium name="Pathogen Informatics"/>
        </authorList>
    </citation>
    <scope>NUCLEOTIDE SEQUENCE [LARGE SCALE GENOMIC DNA]</scope>
</reference>